<protein>
    <recommendedName>
        <fullName evidence="1">DUF2341 domain-containing protein</fullName>
    </recommendedName>
</protein>
<dbReference type="InterPro" id="IPR018765">
    <property type="entry name" value="DUF2341"/>
</dbReference>
<dbReference type="RefSeq" id="WP_011753187.1">
    <property type="nucleotide sequence ID" value="NC_008698.1"/>
</dbReference>
<dbReference type="eggNOG" id="arCOG05548">
    <property type="taxonomic scope" value="Archaea"/>
</dbReference>
<gene>
    <name evidence="2" type="ordered locus">Tpen_1526</name>
</gene>
<keyword evidence="3" id="KW-1185">Reference proteome</keyword>
<dbReference type="eggNOG" id="arCOG03509">
    <property type="taxonomic scope" value="Archaea"/>
</dbReference>
<proteinExistence type="predicted"/>
<dbReference type="EnsemblBacteria" id="ABL78922">
    <property type="protein sequence ID" value="ABL78922"/>
    <property type="gene ID" value="Tpen_1526"/>
</dbReference>
<accession>A1S0E2</accession>
<dbReference type="Gene3D" id="2.60.120.560">
    <property type="entry name" value="Exo-inulinase, domain 1"/>
    <property type="match status" value="1"/>
</dbReference>
<name>A1S0E2_THEPD</name>
<evidence type="ECO:0000259" key="1">
    <source>
        <dbReference type="Pfam" id="PF10102"/>
    </source>
</evidence>
<dbReference type="AlphaFoldDB" id="A1S0E2"/>
<sequence length="525" mass="57053">MRKTVLALSIAMLALAGAYAAVTIINLTEWHVQATQPPVKKLAAYGVKRTAAYAQAENGLNVTYVEVTAPLGCRVIFDPALVLSASTNLPAKLYAESVTGNYAFQLSVNVSLGGTQQVQVVSGSITQSAGAPVSVQGSANFRLEVLVGSGAPLGSEVARLYTWLYFNASTSKARQKIVWVFKTMSWLYCGWLYRKGHDIVGSTAGAVSGYQVRLRVCSGSGTDSGDTVYLNGKGRADFGDLRFSYLQPDGREVAIPYWVESVSGGCATVWVKVPSIPASPGTARIYVYYGNPSATSESNGAATFIYFNDFSSAIGFTSFPYDKGADGWGDVDGSDSSGWQLFQGALKHRVTVDASHMYALTDVQNGNVAVCVLINLGKLEEIEEAGVAARHSVDANGYIRQYYARLIYAPSLIDSLTFRPRVNVELVKSTGLPSEVEPVHVYYSLQANTWYKLEMRLYGGHITVYVDDSKVIDWTDSSPITSGSRLGLFSAYNKNVDHLYDNFYVRNYVEPEPSHGQWLPEETDP</sequence>
<dbReference type="STRING" id="368408.Tpen_1526"/>
<dbReference type="GeneID" id="4600663"/>
<dbReference type="Proteomes" id="UP000000641">
    <property type="component" value="Chromosome"/>
</dbReference>
<dbReference type="HOGENOM" id="CLU_518410_0_0_2"/>
<evidence type="ECO:0000313" key="2">
    <source>
        <dbReference type="EMBL" id="ABL78922.1"/>
    </source>
</evidence>
<dbReference type="EMBL" id="CP000505">
    <property type="protein sequence ID" value="ABL78922.1"/>
    <property type="molecule type" value="Genomic_DNA"/>
</dbReference>
<organism evidence="2 3">
    <name type="scientific">Thermofilum pendens (strain DSM 2475 / Hrk 5)</name>
    <dbReference type="NCBI Taxonomy" id="368408"/>
    <lineage>
        <taxon>Archaea</taxon>
        <taxon>Thermoproteota</taxon>
        <taxon>Thermoprotei</taxon>
        <taxon>Thermofilales</taxon>
        <taxon>Thermofilaceae</taxon>
        <taxon>Thermofilum</taxon>
    </lineage>
</organism>
<reference evidence="3" key="1">
    <citation type="journal article" date="2008" name="J. Bacteriol.">
        <title>Genome sequence of Thermofilum pendens reveals an exceptional loss of biosynthetic pathways without genome reduction.</title>
        <authorList>
            <person name="Anderson I."/>
            <person name="Rodriguez J."/>
            <person name="Susanti D."/>
            <person name="Porat I."/>
            <person name="Reich C."/>
            <person name="Ulrich L.E."/>
            <person name="Elkins J.G."/>
            <person name="Mavromatis K."/>
            <person name="Lykidis A."/>
            <person name="Kim E."/>
            <person name="Thompson L.S."/>
            <person name="Nolan M."/>
            <person name="Land M."/>
            <person name="Copeland A."/>
            <person name="Lapidus A."/>
            <person name="Lucas S."/>
            <person name="Detter C."/>
            <person name="Zhulin I.B."/>
            <person name="Olsen G.J."/>
            <person name="Whitman W."/>
            <person name="Mukhopadhyay B."/>
            <person name="Bristow J."/>
            <person name="Kyrpides N."/>
        </authorList>
    </citation>
    <scope>NUCLEOTIDE SEQUENCE [LARGE SCALE GENOMIC DNA]</scope>
    <source>
        <strain evidence="3">DSM 2475 / Hrk 5</strain>
    </source>
</reference>
<dbReference type="KEGG" id="tpe:Tpen_1526"/>
<dbReference type="OrthoDB" id="32133at2157"/>
<evidence type="ECO:0000313" key="3">
    <source>
        <dbReference type="Proteomes" id="UP000000641"/>
    </source>
</evidence>
<dbReference type="Pfam" id="PF10102">
    <property type="entry name" value="DUF2341"/>
    <property type="match status" value="1"/>
</dbReference>
<feature type="domain" description="DUF2341" evidence="1">
    <location>
        <begin position="237"/>
        <end position="312"/>
    </location>
</feature>